<keyword evidence="17" id="KW-0031">Aminopeptidase</keyword>
<keyword evidence="5 17" id="KW-0645">Protease</keyword>
<dbReference type="InterPro" id="IPR050344">
    <property type="entry name" value="Peptidase_M1_aminopeptidases"/>
</dbReference>
<dbReference type="InterPro" id="IPR024571">
    <property type="entry name" value="ERAP1-like_C_dom"/>
</dbReference>
<dbReference type="GO" id="GO:0042277">
    <property type="term" value="F:peptide binding"/>
    <property type="evidence" value="ECO:0007669"/>
    <property type="project" value="TreeGrafter"/>
</dbReference>
<dbReference type="Pfam" id="PF01433">
    <property type="entry name" value="Peptidase_M1"/>
    <property type="match status" value="1"/>
</dbReference>
<dbReference type="CDD" id="cd09601">
    <property type="entry name" value="M1_APN-Q_like"/>
    <property type="match status" value="1"/>
</dbReference>
<dbReference type="EMBL" id="JARGDH010000004">
    <property type="protein sequence ID" value="KAL0271454.1"/>
    <property type="molecule type" value="Genomic_DNA"/>
</dbReference>
<keyword evidence="12" id="KW-0325">Glycoprotein</keyword>
<dbReference type="InterPro" id="IPR045357">
    <property type="entry name" value="Aminopeptidase_N-like_N"/>
</dbReference>
<evidence type="ECO:0000256" key="10">
    <source>
        <dbReference type="ARBA" id="ARBA00023049"/>
    </source>
</evidence>
<reference evidence="22" key="1">
    <citation type="journal article" date="2024" name="Gigascience">
        <title>Chromosome-level genome of the poultry shaft louse Menopon gallinae provides insight into the host-switching and adaptive evolution of parasitic lice.</title>
        <authorList>
            <person name="Xu Y."/>
            <person name="Ma L."/>
            <person name="Liu S."/>
            <person name="Liang Y."/>
            <person name="Liu Q."/>
            <person name="He Z."/>
            <person name="Tian L."/>
            <person name="Duan Y."/>
            <person name="Cai W."/>
            <person name="Li H."/>
            <person name="Song F."/>
        </authorList>
    </citation>
    <scope>NUCLEOTIDE SEQUENCE</scope>
    <source>
        <strain evidence="22">Cailab_2023a</strain>
    </source>
</reference>
<evidence type="ECO:0000256" key="18">
    <source>
        <dbReference type="SAM" id="SignalP"/>
    </source>
</evidence>
<comment type="cofactor">
    <cofactor evidence="15 17">
        <name>Zn(2+)</name>
        <dbReference type="ChEBI" id="CHEBI:29105"/>
    </cofactor>
    <text evidence="15 17">Binds 1 zinc ion per subunit.</text>
</comment>
<evidence type="ECO:0000256" key="1">
    <source>
        <dbReference type="ARBA" id="ARBA00004609"/>
    </source>
</evidence>
<evidence type="ECO:0000256" key="16">
    <source>
        <dbReference type="PIRSR" id="PIRSR634016-4"/>
    </source>
</evidence>
<feature type="signal peptide" evidence="18">
    <location>
        <begin position="1"/>
        <end position="19"/>
    </location>
</feature>
<feature type="binding site" evidence="15">
    <location>
        <position position="348"/>
    </location>
    <ligand>
        <name>Zn(2+)</name>
        <dbReference type="ChEBI" id="CHEBI:29105"/>
        <note>catalytic</note>
    </ligand>
</feature>
<keyword evidence="11" id="KW-0472">Membrane</keyword>
<keyword evidence="13" id="KW-0449">Lipoprotein</keyword>
<dbReference type="FunFam" id="2.60.40.1910:FF:000008">
    <property type="entry name" value="Aminopeptidase"/>
    <property type="match status" value="1"/>
</dbReference>
<evidence type="ECO:0000256" key="17">
    <source>
        <dbReference type="RuleBase" id="RU364040"/>
    </source>
</evidence>
<dbReference type="PANTHER" id="PTHR11533">
    <property type="entry name" value="PROTEASE M1 ZINC METALLOPROTEASE"/>
    <property type="match status" value="1"/>
</dbReference>
<comment type="caution">
    <text evidence="22">The sequence shown here is derived from an EMBL/GenBank/DDBJ whole genome shotgun (WGS) entry which is preliminary data.</text>
</comment>
<dbReference type="GO" id="GO:0043171">
    <property type="term" value="P:peptide catabolic process"/>
    <property type="evidence" value="ECO:0007669"/>
    <property type="project" value="TreeGrafter"/>
</dbReference>
<feature type="binding site" evidence="15">
    <location>
        <position position="344"/>
    </location>
    <ligand>
        <name>Zn(2+)</name>
        <dbReference type="ChEBI" id="CHEBI:29105"/>
        <note>catalytic</note>
    </ligand>
</feature>
<feature type="chain" id="PRO_5044477009" description="Aminopeptidase" evidence="18">
    <location>
        <begin position="20"/>
        <end position="792"/>
    </location>
</feature>
<dbReference type="InterPro" id="IPR034016">
    <property type="entry name" value="M1_APN-typ"/>
</dbReference>
<comment type="subcellular location">
    <subcellularLocation>
        <location evidence="1">Cell membrane</location>
        <topology evidence="1">Lipid-anchor</topology>
        <topology evidence="1">GPI-anchor</topology>
    </subcellularLocation>
</comment>
<keyword evidence="10 17" id="KW-0482">Metalloprotease</keyword>
<dbReference type="GO" id="GO:0006508">
    <property type="term" value="P:proteolysis"/>
    <property type="evidence" value="ECO:0007669"/>
    <property type="project" value="UniProtKB-KW"/>
</dbReference>
<keyword evidence="9 15" id="KW-0862">Zinc</keyword>
<dbReference type="Pfam" id="PF17900">
    <property type="entry name" value="Peptidase_M1_N"/>
    <property type="match status" value="1"/>
</dbReference>
<feature type="domain" description="Aminopeptidase N-like N-terminal" evidence="21">
    <location>
        <begin position="34"/>
        <end position="231"/>
    </location>
</feature>
<dbReference type="EC" id="3.4.11.-" evidence="17"/>
<dbReference type="GO" id="GO:0005615">
    <property type="term" value="C:extracellular space"/>
    <property type="evidence" value="ECO:0007669"/>
    <property type="project" value="TreeGrafter"/>
</dbReference>
<evidence type="ECO:0000259" key="21">
    <source>
        <dbReference type="Pfam" id="PF17900"/>
    </source>
</evidence>
<evidence type="ECO:0000256" key="2">
    <source>
        <dbReference type="ARBA" id="ARBA00010136"/>
    </source>
</evidence>
<evidence type="ECO:0000256" key="3">
    <source>
        <dbReference type="ARBA" id="ARBA00022475"/>
    </source>
</evidence>
<evidence type="ECO:0000256" key="13">
    <source>
        <dbReference type="ARBA" id="ARBA00023288"/>
    </source>
</evidence>
<feature type="domain" description="Peptidase M1 membrane alanine aminopeptidase" evidence="19">
    <location>
        <begin position="285"/>
        <end position="486"/>
    </location>
</feature>
<evidence type="ECO:0000256" key="14">
    <source>
        <dbReference type="PIRSR" id="PIRSR634016-1"/>
    </source>
</evidence>
<dbReference type="InterPro" id="IPR042097">
    <property type="entry name" value="Aminopeptidase_N-like_N_sf"/>
</dbReference>
<evidence type="ECO:0000256" key="15">
    <source>
        <dbReference type="PIRSR" id="PIRSR634016-3"/>
    </source>
</evidence>
<organism evidence="22">
    <name type="scientific">Menopon gallinae</name>
    <name type="common">poultry shaft louse</name>
    <dbReference type="NCBI Taxonomy" id="328185"/>
    <lineage>
        <taxon>Eukaryota</taxon>
        <taxon>Metazoa</taxon>
        <taxon>Ecdysozoa</taxon>
        <taxon>Arthropoda</taxon>
        <taxon>Hexapoda</taxon>
        <taxon>Insecta</taxon>
        <taxon>Pterygota</taxon>
        <taxon>Neoptera</taxon>
        <taxon>Paraneoptera</taxon>
        <taxon>Psocodea</taxon>
        <taxon>Troctomorpha</taxon>
        <taxon>Phthiraptera</taxon>
        <taxon>Amblycera</taxon>
        <taxon>Menoponidae</taxon>
        <taxon>Menopon</taxon>
    </lineage>
</organism>
<sequence length="792" mass="91243">MKLFVFAVLGLLSCRGAVANSEAEKYLLPGNIIPVHYDLRLNTYMEKFNSSDEKSFQFDGSVRITILTVQDQVKSIVMNIDELNITSAVLSVNGSESIDLGKGVVDSCAQKVTFKLKSPLRRNQTVTLNVTYIGSHSDNMVGFYRTEFYGDMRHKYLLNTHFEPTYARSAFPCFDEPRYKATYNVAVSVSNKMISLGYRVLANTPLAKIEKLNDRHVYHFKKTPLPISSYLIAVHISDYKSTPPRYFNSSYPGTGQSGRKEFRTWGESRHLNTTQTLAAQSTGLALMDIYAKDFAIPYGFDKVDQVGVSGFWGGMENWGLIFYNDEALIAESEERLSMVTLVAHELSHQWFGNLVGCHYWSDIWLKEGFATYFEFFGADKVKTPEVNASLWNLPYRYVIEILQQSALQKDVPGLTHPLTVDVYDPTQIAYYFDIIEYEKGGSVIRMWSHVLGLDTFYKALQLYFRENKEFVSTPQALFSSFDAYANESASKLPDLPGRLFKCWHVQECYPVVTLSINYTDELTYVLTQESFALRKSNSQNLTWDIPISYSTSKNLNFNNTTASHWLRKNESVVIKYDGNDWIVINNQQTGYYRVNYEACLWKRLLCALMDPKTAKLIHEVNRAQIIDDVANLARSTFCDYVTYDFFMDLTNYLDSEDVYYPWKTALNNFRYLVKMLSKDEATYNLFKMHILNITKRTYERLTVTDRPEDTFEDKQLRSEIIYWTCKMGHVGCLENSRITLNGHLSKRSVVPPHLTSTVVCSAVRENDNMWNQLWDMYLKSESVSDKKVLIKD</sequence>
<dbReference type="InterPro" id="IPR014782">
    <property type="entry name" value="Peptidase_M1_dom"/>
</dbReference>
<comment type="similarity">
    <text evidence="2 17">Belongs to the peptidase M1 family.</text>
</comment>
<evidence type="ECO:0000259" key="19">
    <source>
        <dbReference type="Pfam" id="PF01433"/>
    </source>
</evidence>
<accession>A0AAW2HNM9</accession>
<feature type="binding site" evidence="15">
    <location>
        <position position="367"/>
    </location>
    <ligand>
        <name>Zn(2+)</name>
        <dbReference type="ChEBI" id="CHEBI:29105"/>
        <note>catalytic</note>
    </ligand>
</feature>
<dbReference type="GO" id="GO:0098552">
    <property type="term" value="C:side of membrane"/>
    <property type="evidence" value="ECO:0007669"/>
    <property type="project" value="UniProtKB-KW"/>
</dbReference>
<evidence type="ECO:0000256" key="4">
    <source>
        <dbReference type="ARBA" id="ARBA00022622"/>
    </source>
</evidence>
<keyword evidence="8 17" id="KW-0378">Hydrolase</keyword>
<dbReference type="GO" id="GO:0005737">
    <property type="term" value="C:cytoplasm"/>
    <property type="evidence" value="ECO:0007669"/>
    <property type="project" value="TreeGrafter"/>
</dbReference>
<dbReference type="InterPro" id="IPR027268">
    <property type="entry name" value="Peptidase_M4/M1_CTD_sf"/>
</dbReference>
<name>A0AAW2HNM9_9NEOP</name>
<dbReference type="EMBL" id="JARGDH010000004">
    <property type="protein sequence ID" value="KAL0271455.1"/>
    <property type="molecule type" value="Genomic_DNA"/>
</dbReference>
<proteinExistence type="inferred from homology"/>
<dbReference type="SUPFAM" id="SSF55486">
    <property type="entry name" value="Metalloproteases ('zincins'), catalytic domain"/>
    <property type="match status" value="1"/>
</dbReference>
<dbReference type="AlphaFoldDB" id="A0AAW2HNM9"/>
<dbReference type="InterPro" id="IPR001930">
    <property type="entry name" value="Peptidase_M1"/>
</dbReference>
<dbReference type="Gene3D" id="1.25.50.20">
    <property type="match status" value="1"/>
</dbReference>
<evidence type="ECO:0000256" key="7">
    <source>
        <dbReference type="ARBA" id="ARBA00022729"/>
    </source>
</evidence>
<evidence type="ECO:0000256" key="6">
    <source>
        <dbReference type="ARBA" id="ARBA00022723"/>
    </source>
</evidence>
<feature type="site" description="Transition state stabilizer" evidence="16">
    <location>
        <position position="437"/>
    </location>
</feature>
<dbReference type="SUPFAM" id="SSF63737">
    <property type="entry name" value="Leukotriene A4 hydrolase N-terminal domain"/>
    <property type="match status" value="1"/>
</dbReference>
<dbReference type="GO" id="GO:0005886">
    <property type="term" value="C:plasma membrane"/>
    <property type="evidence" value="ECO:0007669"/>
    <property type="project" value="UniProtKB-SubCell"/>
</dbReference>
<dbReference type="PRINTS" id="PR00756">
    <property type="entry name" value="ALADIPTASE"/>
</dbReference>
<dbReference type="GO" id="GO:0070006">
    <property type="term" value="F:metalloaminopeptidase activity"/>
    <property type="evidence" value="ECO:0007669"/>
    <property type="project" value="TreeGrafter"/>
</dbReference>
<evidence type="ECO:0000256" key="5">
    <source>
        <dbReference type="ARBA" id="ARBA00022670"/>
    </source>
</evidence>
<dbReference type="PANTHER" id="PTHR11533:SF301">
    <property type="entry name" value="AMINOPEPTIDASE"/>
    <property type="match status" value="1"/>
</dbReference>
<keyword evidence="4" id="KW-0336">GPI-anchor</keyword>
<dbReference type="Pfam" id="PF11838">
    <property type="entry name" value="ERAP1_C"/>
    <property type="match status" value="1"/>
</dbReference>
<dbReference type="Gene3D" id="2.60.40.1910">
    <property type="match status" value="1"/>
</dbReference>
<evidence type="ECO:0000256" key="12">
    <source>
        <dbReference type="ARBA" id="ARBA00023180"/>
    </source>
</evidence>
<dbReference type="GO" id="GO:0008270">
    <property type="term" value="F:zinc ion binding"/>
    <property type="evidence" value="ECO:0007669"/>
    <property type="project" value="UniProtKB-UniRule"/>
</dbReference>
<evidence type="ECO:0000259" key="20">
    <source>
        <dbReference type="Pfam" id="PF11838"/>
    </source>
</evidence>
<dbReference type="Gene3D" id="2.60.40.1730">
    <property type="entry name" value="tricorn interacting facor f3 domain"/>
    <property type="match status" value="1"/>
</dbReference>
<evidence type="ECO:0000256" key="9">
    <source>
        <dbReference type="ARBA" id="ARBA00022833"/>
    </source>
</evidence>
<keyword evidence="7 18" id="KW-0732">Signal</keyword>
<dbReference type="Gene3D" id="1.10.390.10">
    <property type="entry name" value="Neutral Protease Domain 2"/>
    <property type="match status" value="1"/>
</dbReference>
<evidence type="ECO:0000313" key="22">
    <source>
        <dbReference type="EMBL" id="KAL0271455.1"/>
    </source>
</evidence>
<gene>
    <name evidence="22" type="ORF">PYX00_008543</name>
</gene>
<evidence type="ECO:0000256" key="8">
    <source>
        <dbReference type="ARBA" id="ARBA00022801"/>
    </source>
</evidence>
<keyword evidence="3" id="KW-1003">Cell membrane</keyword>
<evidence type="ECO:0000256" key="11">
    <source>
        <dbReference type="ARBA" id="ARBA00023136"/>
    </source>
</evidence>
<protein>
    <recommendedName>
        <fullName evidence="17">Aminopeptidase</fullName>
        <ecNumber evidence="17">3.4.11.-</ecNumber>
    </recommendedName>
</protein>
<feature type="domain" description="ERAP1-like C-terminal" evidence="20">
    <location>
        <begin position="581"/>
        <end position="789"/>
    </location>
</feature>
<feature type="active site" description="Proton acceptor" evidence="14">
    <location>
        <position position="345"/>
    </location>
</feature>
<keyword evidence="6 15" id="KW-0479">Metal-binding</keyword>